<keyword evidence="1" id="KW-0732">Signal</keyword>
<name>A0ABW3GNB9_9FLAO</name>
<keyword evidence="3" id="KW-1185">Reference proteome</keyword>
<evidence type="ECO:0000313" key="2">
    <source>
        <dbReference type="EMBL" id="MFD0931552.1"/>
    </source>
</evidence>
<feature type="signal peptide" evidence="1">
    <location>
        <begin position="1"/>
        <end position="21"/>
    </location>
</feature>
<evidence type="ECO:0000313" key="3">
    <source>
        <dbReference type="Proteomes" id="UP001597049"/>
    </source>
</evidence>
<protein>
    <submittedName>
        <fullName evidence="2">Uncharacterized protein</fullName>
    </submittedName>
</protein>
<organism evidence="2 3">
    <name type="scientific">Psychroflexus salinarum</name>
    <dbReference type="NCBI Taxonomy" id="546024"/>
    <lineage>
        <taxon>Bacteria</taxon>
        <taxon>Pseudomonadati</taxon>
        <taxon>Bacteroidota</taxon>
        <taxon>Flavobacteriia</taxon>
        <taxon>Flavobacteriales</taxon>
        <taxon>Flavobacteriaceae</taxon>
        <taxon>Psychroflexus</taxon>
    </lineage>
</organism>
<comment type="caution">
    <text evidence="2">The sequence shown here is derived from an EMBL/GenBank/DDBJ whole genome shotgun (WGS) entry which is preliminary data.</text>
</comment>
<dbReference type="EMBL" id="JBHTIV010000005">
    <property type="protein sequence ID" value="MFD0931552.1"/>
    <property type="molecule type" value="Genomic_DNA"/>
</dbReference>
<sequence>MKNLFLTLTLLLIGGTSFADADINNSDTELIRSCIVSVTSSSYDEFCNCYTTDTEYHYLGEVDNNGFGNLDCLSRARRFMNLNY</sequence>
<gene>
    <name evidence="2" type="ORF">ACFQ0R_02965</name>
</gene>
<dbReference type="Proteomes" id="UP001597049">
    <property type="component" value="Unassembled WGS sequence"/>
</dbReference>
<reference evidence="3" key="1">
    <citation type="journal article" date="2019" name="Int. J. Syst. Evol. Microbiol.">
        <title>The Global Catalogue of Microorganisms (GCM) 10K type strain sequencing project: providing services to taxonomists for standard genome sequencing and annotation.</title>
        <authorList>
            <consortium name="The Broad Institute Genomics Platform"/>
            <consortium name="The Broad Institute Genome Sequencing Center for Infectious Disease"/>
            <person name="Wu L."/>
            <person name="Ma J."/>
        </authorList>
    </citation>
    <scope>NUCLEOTIDE SEQUENCE [LARGE SCALE GENOMIC DNA]</scope>
    <source>
        <strain evidence="3">CCUG 56752</strain>
    </source>
</reference>
<dbReference type="RefSeq" id="WP_379656885.1">
    <property type="nucleotide sequence ID" value="NZ_JBHTIV010000005.1"/>
</dbReference>
<accession>A0ABW3GNB9</accession>
<feature type="chain" id="PRO_5045221663" evidence="1">
    <location>
        <begin position="22"/>
        <end position="84"/>
    </location>
</feature>
<proteinExistence type="predicted"/>
<evidence type="ECO:0000256" key="1">
    <source>
        <dbReference type="SAM" id="SignalP"/>
    </source>
</evidence>